<dbReference type="SUPFAM" id="SSF50630">
    <property type="entry name" value="Acid proteases"/>
    <property type="match status" value="1"/>
</dbReference>
<sequence length="464" mass="52235">MVPKRTTRSTPATTTTPTTYVTNEQLKRLIAQGVADVLAEREATRSGNSEESHASGMGGRRQAPHAREMETMFRISNCTVENQIKFATCTLLGSALTWWNFHVKTVGHDVAYEMTWTNLKKKMTNKYCLRGEVKKLESEMWNLKVKGTYMVGYNQRFRELVLMCARMFPKESDKIEKYVGGLPDMIHGSVMASKPKTMQDAIKFATELMDKKIWLMLQGLVRRNLTEDLNLCAQNATITMMVSELPNATSATELAIWTVTGHFKRECPKLKNNYRGNQGGNGNASAKVYAVGHAGTNPDSNVITGTFLLNNRYASILFDTGADRSFMSTAFSSQIDITPSTLDHYYDVKLADGRIIRLNTIIQGCTLNFLNHPFNIDLMPVELGSFDVIIGMDWLAKYQAVIVCAEKIVLFPEDLPGLPPTRQVEFRIDLISGAARGHLIDWPIQNERIIRPTEEAIRERLYKA</sequence>
<accession>A0ABQ4XGM0</accession>
<proteinExistence type="predicted"/>
<keyword evidence="3" id="KW-0808">Transferase</keyword>
<evidence type="ECO:0000259" key="2">
    <source>
        <dbReference type="Pfam" id="PF03732"/>
    </source>
</evidence>
<feature type="domain" description="Retrotransposon gag" evidence="2">
    <location>
        <begin position="85"/>
        <end position="183"/>
    </location>
</feature>
<organism evidence="3 4">
    <name type="scientific">Tanacetum coccineum</name>
    <dbReference type="NCBI Taxonomy" id="301880"/>
    <lineage>
        <taxon>Eukaryota</taxon>
        <taxon>Viridiplantae</taxon>
        <taxon>Streptophyta</taxon>
        <taxon>Embryophyta</taxon>
        <taxon>Tracheophyta</taxon>
        <taxon>Spermatophyta</taxon>
        <taxon>Magnoliopsida</taxon>
        <taxon>eudicotyledons</taxon>
        <taxon>Gunneridae</taxon>
        <taxon>Pentapetalae</taxon>
        <taxon>asterids</taxon>
        <taxon>campanulids</taxon>
        <taxon>Asterales</taxon>
        <taxon>Asteraceae</taxon>
        <taxon>Asteroideae</taxon>
        <taxon>Anthemideae</taxon>
        <taxon>Anthemidinae</taxon>
        <taxon>Tanacetum</taxon>
    </lineage>
</organism>
<feature type="region of interest" description="Disordered" evidence="1">
    <location>
        <begin position="40"/>
        <end position="64"/>
    </location>
</feature>
<dbReference type="Gene3D" id="2.40.70.10">
    <property type="entry name" value="Acid Proteases"/>
    <property type="match status" value="1"/>
</dbReference>
<keyword evidence="3" id="KW-0548">Nucleotidyltransferase</keyword>
<comment type="caution">
    <text evidence="3">The sequence shown here is derived from an EMBL/GenBank/DDBJ whole genome shotgun (WGS) entry which is preliminary data.</text>
</comment>
<feature type="compositionally biased region" description="Basic and acidic residues" evidence="1">
    <location>
        <begin position="40"/>
        <end position="53"/>
    </location>
</feature>
<evidence type="ECO:0000256" key="1">
    <source>
        <dbReference type="SAM" id="MobiDB-lite"/>
    </source>
</evidence>
<reference evidence="3" key="2">
    <citation type="submission" date="2022-01" db="EMBL/GenBank/DDBJ databases">
        <authorList>
            <person name="Yamashiro T."/>
            <person name="Shiraishi A."/>
            <person name="Satake H."/>
            <person name="Nakayama K."/>
        </authorList>
    </citation>
    <scope>NUCLEOTIDE SEQUENCE</scope>
</reference>
<dbReference type="Pfam" id="PF08284">
    <property type="entry name" value="RVP_2"/>
    <property type="match status" value="1"/>
</dbReference>
<dbReference type="Pfam" id="PF03732">
    <property type="entry name" value="Retrotrans_gag"/>
    <property type="match status" value="1"/>
</dbReference>
<reference evidence="3" key="1">
    <citation type="journal article" date="2022" name="Int. J. Mol. Sci.">
        <title>Draft Genome of Tanacetum Coccineum: Genomic Comparison of Closely Related Tanacetum-Family Plants.</title>
        <authorList>
            <person name="Yamashiro T."/>
            <person name="Shiraishi A."/>
            <person name="Nakayama K."/>
            <person name="Satake H."/>
        </authorList>
    </citation>
    <scope>NUCLEOTIDE SEQUENCE</scope>
</reference>
<keyword evidence="4" id="KW-1185">Reference proteome</keyword>
<dbReference type="InterPro" id="IPR001969">
    <property type="entry name" value="Aspartic_peptidase_AS"/>
</dbReference>
<dbReference type="InterPro" id="IPR021109">
    <property type="entry name" value="Peptidase_aspartic_dom_sf"/>
</dbReference>
<dbReference type="GO" id="GO:0003964">
    <property type="term" value="F:RNA-directed DNA polymerase activity"/>
    <property type="evidence" value="ECO:0007669"/>
    <property type="project" value="UniProtKB-KW"/>
</dbReference>
<gene>
    <name evidence="3" type="ORF">Tco_0678786</name>
</gene>
<evidence type="ECO:0000313" key="3">
    <source>
        <dbReference type="EMBL" id="GJS64222.1"/>
    </source>
</evidence>
<dbReference type="PROSITE" id="PS00141">
    <property type="entry name" value="ASP_PROTEASE"/>
    <property type="match status" value="1"/>
</dbReference>
<dbReference type="PANTHER" id="PTHR15503:SF45">
    <property type="entry name" value="RNA-DIRECTED DNA POLYMERASE HOMOLOG"/>
    <property type="match status" value="1"/>
</dbReference>
<evidence type="ECO:0000313" key="4">
    <source>
        <dbReference type="Proteomes" id="UP001151760"/>
    </source>
</evidence>
<dbReference type="InterPro" id="IPR032567">
    <property type="entry name" value="RTL1-rel"/>
</dbReference>
<dbReference type="EMBL" id="BQNB010009488">
    <property type="protein sequence ID" value="GJS64222.1"/>
    <property type="molecule type" value="Genomic_DNA"/>
</dbReference>
<dbReference type="PANTHER" id="PTHR15503">
    <property type="entry name" value="LDOC1 RELATED"/>
    <property type="match status" value="1"/>
</dbReference>
<protein>
    <submittedName>
        <fullName evidence="3">Reverse transcriptase domain-containing protein</fullName>
    </submittedName>
</protein>
<name>A0ABQ4XGM0_9ASTR</name>
<dbReference type="CDD" id="cd00303">
    <property type="entry name" value="retropepsin_like"/>
    <property type="match status" value="1"/>
</dbReference>
<dbReference type="Proteomes" id="UP001151760">
    <property type="component" value="Unassembled WGS sequence"/>
</dbReference>
<dbReference type="InterPro" id="IPR005162">
    <property type="entry name" value="Retrotrans_gag_dom"/>
</dbReference>
<keyword evidence="3" id="KW-0695">RNA-directed DNA polymerase</keyword>